<proteinExistence type="predicted"/>
<evidence type="ECO:0000256" key="1">
    <source>
        <dbReference type="SAM" id="MobiDB-lite"/>
    </source>
</evidence>
<gene>
    <name evidence="2" type="ORF">TPSB3V08_LOCUS8862</name>
</gene>
<accession>A0A7R9DED2</accession>
<dbReference type="EMBL" id="OD006640">
    <property type="protein sequence ID" value="CAD7413187.1"/>
    <property type="molecule type" value="Genomic_DNA"/>
</dbReference>
<protein>
    <submittedName>
        <fullName evidence="2">Uncharacterized protein</fullName>
    </submittedName>
</protein>
<feature type="region of interest" description="Disordered" evidence="1">
    <location>
        <begin position="114"/>
        <end position="159"/>
    </location>
</feature>
<feature type="compositionally biased region" description="Basic and acidic residues" evidence="1">
    <location>
        <begin position="121"/>
        <end position="133"/>
    </location>
</feature>
<reference evidence="2" key="1">
    <citation type="submission" date="2020-11" db="EMBL/GenBank/DDBJ databases">
        <authorList>
            <person name="Tran Van P."/>
        </authorList>
    </citation>
    <scope>NUCLEOTIDE SEQUENCE</scope>
</reference>
<organism evidence="2">
    <name type="scientific">Timema poppense</name>
    <name type="common">Walking stick</name>
    <dbReference type="NCBI Taxonomy" id="170557"/>
    <lineage>
        <taxon>Eukaryota</taxon>
        <taxon>Metazoa</taxon>
        <taxon>Ecdysozoa</taxon>
        <taxon>Arthropoda</taxon>
        <taxon>Hexapoda</taxon>
        <taxon>Insecta</taxon>
        <taxon>Pterygota</taxon>
        <taxon>Neoptera</taxon>
        <taxon>Polyneoptera</taxon>
        <taxon>Phasmatodea</taxon>
        <taxon>Timematodea</taxon>
        <taxon>Timematoidea</taxon>
        <taxon>Timematidae</taxon>
        <taxon>Timema</taxon>
    </lineage>
</organism>
<dbReference type="AlphaFoldDB" id="A0A7R9DED2"/>
<sequence>MFDAPKGVATNNERCQQLIRKLVRAQSKASRLAAKTESTFTLEQRLSFPKRYTQLTIGKKIEKVNQMKSLGVDLHCAHTSSHNAKLEGWCVSDKNHNYVIKVMEIVSKDGCVRGSSPGARADPHPQKIKKSDMSLRSINRSGPTRRTVLPRASGALEHV</sequence>
<feature type="compositionally biased region" description="Polar residues" evidence="1">
    <location>
        <begin position="134"/>
        <end position="144"/>
    </location>
</feature>
<evidence type="ECO:0000313" key="2">
    <source>
        <dbReference type="EMBL" id="CAD7413187.1"/>
    </source>
</evidence>
<name>A0A7R9DED2_TIMPO</name>